<comment type="caution">
    <text evidence="3">The sequence shown here is derived from an EMBL/GenBank/DDBJ whole genome shotgun (WGS) entry which is preliminary data.</text>
</comment>
<gene>
    <name evidence="3" type="ORF">JW984_02510</name>
</gene>
<dbReference type="AlphaFoldDB" id="A0A9D8KCK3"/>
<keyword evidence="1" id="KW-0472">Membrane</keyword>
<evidence type="ECO:0000259" key="2">
    <source>
        <dbReference type="PROSITE" id="PS50022"/>
    </source>
</evidence>
<protein>
    <submittedName>
        <fullName evidence="3">Discoidin domain-containing protein</fullName>
    </submittedName>
</protein>
<reference evidence="3" key="1">
    <citation type="journal article" date="2021" name="Environ. Microbiol.">
        <title>Genomic characterization of three novel Desulfobacterota classes expand the metabolic and phylogenetic diversity of the phylum.</title>
        <authorList>
            <person name="Murphy C.L."/>
            <person name="Biggerstaff J."/>
            <person name="Eichhorn A."/>
            <person name="Ewing E."/>
            <person name="Shahan R."/>
            <person name="Soriano D."/>
            <person name="Stewart S."/>
            <person name="VanMol K."/>
            <person name="Walker R."/>
            <person name="Walters P."/>
            <person name="Elshahed M.S."/>
            <person name="Youssef N.H."/>
        </authorList>
    </citation>
    <scope>NUCLEOTIDE SEQUENCE</scope>
    <source>
        <strain evidence="3">Zod_Metabat.24</strain>
    </source>
</reference>
<feature type="transmembrane region" description="Helical" evidence="1">
    <location>
        <begin position="248"/>
        <end position="271"/>
    </location>
</feature>
<reference evidence="3" key="2">
    <citation type="submission" date="2021-01" db="EMBL/GenBank/DDBJ databases">
        <authorList>
            <person name="Hahn C.R."/>
            <person name="Youssef N.H."/>
            <person name="Elshahed M."/>
        </authorList>
    </citation>
    <scope>NUCLEOTIDE SEQUENCE</scope>
    <source>
        <strain evidence="3">Zod_Metabat.24</strain>
    </source>
</reference>
<dbReference type="InterPro" id="IPR000421">
    <property type="entry name" value="FA58C"/>
</dbReference>
<dbReference type="EMBL" id="JAFGIX010000011">
    <property type="protein sequence ID" value="MBN1572048.1"/>
    <property type="molecule type" value="Genomic_DNA"/>
</dbReference>
<evidence type="ECO:0000313" key="4">
    <source>
        <dbReference type="Proteomes" id="UP000809273"/>
    </source>
</evidence>
<dbReference type="PROSITE" id="PS50022">
    <property type="entry name" value="FA58C_3"/>
    <property type="match status" value="1"/>
</dbReference>
<accession>A0A9D8KCK3</accession>
<dbReference type="Gene3D" id="2.60.120.260">
    <property type="entry name" value="Galactose-binding domain-like"/>
    <property type="match status" value="1"/>
</dbReference>
<dbReference type="Pfam" id="PF00754">
    <property type="entry name" value="F5_F8_type_C"/>
    <property type="match status" value="1"/>
</dbReference>
<keyword evidence="1" id="KW-1133">Transmembrane helix</keyword>
<dbReference type="SUPFAM" id="SSF49785">
    <property type="entry name" value="Galactose-binding domain-like"/>
    <property type="match status" value="1"/>
</dbReference>
<sequence length="284" mass="32913">MANVALGKRVEEDWSNSIEATNGNVSKYTGNAGFAYTPWPDNLTIDLENIYELHVIRFLLFDGLGRPNSKTRDTRIYKYRLLTSKDHREWHLHFDTGKDGYNGWQEFEFIPPVQARYVRIHAMWNSANKWFHVVEVEAHDSPAPKMTAECVLKRTIRNSIDSNEIELGETYPLARKVSDLADQIEEIVNKHPDWLKEEPLLEVVKELRIRFRDINLIEQNIDSIRSEIIEPVTNEMDKASKLGKYSKYGFIFGIIGIIVTIIGLVISNYSYLKIINYLKQLSGH</sequence>
<organism evidence="3 4">
    <name type="scientific">Candidatus Zymogenus saltonus</name>
    <dbReference type="NCBI Taxonomy" id="2844893"/>
    <lineage>
        <taxon>Bacteria</taxon>
        <taxon>Deltaproteobacteria</taxon>
        <taxon>Candidatus Zymogenia</taxon>
        <taxon>Candidatus Zymogeniales</taxon>
        <taxon>Candidatus Zymogenaceae</taxon>
        <taxon>Candidatus Zymogenus</taxon>
    </lineage>
</organism>
<keyword evidence="1" id="KW-0812">Transmembrane</keyword>
<evidence type="ECO:0000256" key="1">
    <source>
        <dbReference type="SAM" id="Phobius"/>
    </source>
</evidence>
<proteinExistence type="predicted"/>
<feature type="domain" description="F5/8 type C" evidence="2">
    <location>
        <begin position="1"/>
        <end position="141"/>
    </location>
</feature>
<dbReference type="InterPro" id="IPR008979">
    <property type="entry name" value="Galactose-bd-like_sf"/>
</dbReference>
<dbReference type="Proteomes" id="UP000809273">
    <property type="component" value="Unassembled WGS sequence"/>
</dbReference>
<name>A0A9D8KCK3_9DELT</name>
<evidence type="ECO:0000313" key="3">
    <source>
        <dbReference type="EMBL" id="MBN1572048.1"/>
    </source>
</evidence>